<comment type="subcellular location">
    <subcellularLocation>
        <location evidence="1">Membrane</location>
        <topology evidence="1">Multi-pass membrane protein</topology>
    </subcellularLocation>
</comment>
<comment type="caution">
    <text evidence="8">The sequence shown here is derived from an EMBL/GenBank/DDBJ whole genome shotgun (WGS) entry which is preliminary data.</text>
</comment>
<dbReference type="InterPro" id="IPR004680">
    <property type="entry name" value="Cit_transptr-like_dom"/>
</dbReference>
<dbReference type="Proteomes" id="UP000823863">
    <property type="component" value="Unassembled WGS sequence"/>
</dbReference>
<feature type="transmembrane region" description="Helical" evidence="6">
    <location>
        <begin position="191"/>
        <end position="213"/>
    </location>
</feature>
<evidence type="ECO:0000256" key="6">
    <source>
        <dbReference type="SAM" id="Phobius"/>
    </source>
</evidence>
<evidence type="ECO:0000256" key="3">
    <source>
        <dbReference type="ARBA" id="ARBA00022692"/>
    </source>
</evidence>
<dbReference type="NCBIfam" id="TIGR00784">
    <property type="entry name" value="citMHS"/>
    <property type="match status" value="1"/>
</dbReference>
<feature type="transmembrane region" description="Helical" evidence="6">
    <location>
        <begin position="436"/>
        <end position="456"/>
    </location>
</feature>
<dbReference type="EMBL" id="DWWB01000067">
    <property type="protein sequence ID" value="HJC67403.1"/>
    <property type="molecule type" value="Genomic_DNA"/>
</dbReference>
<protein>
    <submittedName>
        <fullName evidence="8">Citrate:proton symporter</fullName>
    </submittedName>
</protein>
<keyword evidence="5 6" id="KW-0472">Membrane</keyword>
<dbReference type="AlphaFoldDB" id="A0A9D2PWA0"/>
<feature type="transmembrane region" description="Helical" evidence="6">
    <location>
        <begin position="352"/>
        <end position="376"/>
    </location>
</feature>
<feature type="transmembrane region" description="Helical" evidence="6">
    <location>
        <begin position="73"/>
        <end position="90"/>
    </location>
</feature>
<feature type="domain" description="Citrate transporter-like" evidence="7">
    <location>
        <begin position="19"/>
        <end position="393"/>
    </location>
</feature>
<evidence type="ECO:0000256" key="5">
    <source>
        <dbReference type="ARBA" id="ARBA00023136"/>
    </source>
</evidence>
<feature type="transmembrane region" description="Helical" evidence="6">
    <location>
        <begin position="315"/>
        <end position="332"/>
    </location>
</feature>
<keyword evidence="2" id="KW-0813">Transport</keyword>
<reference evidence="8" key="2">
    <citation type="submission" date="2021-04" db="EMBL/GenBank/DDBJ databases">
        <authorList>
            <person name="Gilroy R."/>
        </authorList>
    </citation>
    <scope>NUCLEOTIDE SEQUENCE</scope>
    <source>
        <strain evidence="8">CHK198-12963</strain>
    </source>
</reference>
<evidence type="ECO:0000256" key="2">
    <source>
        <dbReference type="ARBA" id="ARBA00022448"/>
    </source>
</evidence>
<evidence type="ECO:0000256" key="4">
    <source>
        <dbReference type="ARBA" id="ARBA00022989"/>
    </source>
</evidence>
<gene>
    <name evidence="8" type="ORF">H9931_11955</name>
</gene>
<dbReference type="Pfam" id="PF03600">
    <property type="entry name" value="CitMHS"/>
    <property type="match status" value="1"/>
</dbReference>
<reference evidence="8" key="1">
    <citation type="journal article" date="2021" name="PeerJ">
        <title>Extensive microbial diversity within the chicken gut microbiome revealed by metagenomics and culture.</title>
        <authorList>
            <person name="Gilroy R."/>
            <person name="Ravi A."/>
            <person name="Getino M."/>
            <person name="Pursley I."/>
            <person name="Horton D.L."/>
            <person name="Alikhan N.F."/>
            <person name="Baker D."/>
            <person name="Gharbi K."/>
            <person name="Hall N."/>
            <person name="Watson M."/>
            <person name="Adriaenssens E.M."/>
            <person name="Foster-Nyarko E."/>
            <person name="Jarju S."/>
            <person name="Secka A."/>
            <person name="Antonio M."/>
            <person name="Oren A."/>
            <person name="Chaudhuri R.R."/>
            <person name="La Ragione R."/>
            <person name="Hildebrand F."/>
            <person name="Pallen M.J."/>
        </authorList>
    </citation>
    <scope>NUCLEOTIDE SEQUENCE</scope>
    <source>
        <strain evidence="8">CHK198-12963</strain>
    </source>
</reference>
<feature type="transmembrane region" description="Helical" evidence="6">
    <location>
        <begin position="388"/>
        <end position="416"/>
    </location>
</feature>
<feature type="transmembrane region" description="Helical" evidence="6">
    <location>
        <begin position="255"/>
        <end position="271"/>
    </location>
</feature>
<evidence type="ECO:0000313" key="9">
    <source>
        <dbReference type="Proteomes" id="UP000823863"/>
    </source>
</evidence>
<dbReference type="InterPro" id="IPR014738">
    <property type="entry name" value="Citrate_transporter"/>
</dbReference>
<dbReference type="GO" id="GO:0016020">
    <property type="term" value="C:membrane"/>
    <property type="evidence" value="ECO:0007669"/>
    <property type="project" value="UniProtKB-SubCell"/>
</dbReference>
<evidence type="ECO:0000259" key="7">
    <source>
        <dbReference type="Pfam" id="PF03600"/>
    </source>
</evidence>
<feature type="transmembrane region" description="Helical" evidence="6">
    <location>
        <begin position="277"/>
        <end position="295"/>
    </location>
</feature>
<keyword evidence="3 6" id="KW-0812">Transmembrane</keyword>
<keyword evidence="4 6" id="KW-1133">Transmembrane helix</keyword>
<sequence>MNLATIIGFIMILVFIIGIMKRWLSPYAALAICPMIAAVIYCLMTGQSVLNIFDWIQNGVFYTIKEDGSVQAGTFRSALMVLFACTYFTLMMQTGLFDPLVIAIIKLVKGDPLKIMVAATLVAAGVSLDGDGTSTVLITTAAFMPLFRQFKIKGAYLALLIALPTSVFNMSPWGGPLARVLSALNLDVTELFPYLIPGMAVVLVYDVIVAYMLGRKERARLGFDPKSAAAVSDSEIQEMIQIVKDENAELKRPKMVWYNLIVTVIIMYMLITGMANSALLFMAGLAFALVVNYGFNFHEQKDRLASALEEGMPACAMIVASGFLMGILNGSGMGDGIASFLGSLIPAGQEHLLPLFTAVLGIPGMIFLSSDGYYFGILPVLANLASQYGISMTAMGVGAMIPLATYYATPLIAWIFLLCDRCEVEFGDYQKSILKFGLPAFVIYVIVFSLTGALGLL</sequence>
<proteinExistence type="predicted"/>
<name>A0A9D2PWA0_9FIRM</name>
<evidence type="ECO:0000313" key="8">
    <source>
        <dbReference type="EMBL" id="HJC67403.1"/>
    </source>
</evidence>
<evidence type="ECO:0000256" key="1">
    <source>
        <dbReference type="ARBA" id="ARBA00004141"/>
    </source>
</evidence>
<feature type="transmembrane region" description="Helical" evidence="6">
    <location>
        <begin position="154"/>
        <end position="171"/>
    </location>
</feature>
<feature type="transmembrane region" description="Helical" evidence="6">
    <location>
        <begin position="31"/>
        <end position="53"/>
    </location>
</feature>
<dbReference type="GO" id="GO:0015137">
    <property type="term" value="F:citrate transmembrane transporter activity"/>
    <property type="evidence" value="ECO:0007669"/>
    <property type="project" value="InterPro"/>
</dbReference>
<accession>A0A9D2PWA0</accession>
<feature type="transmembrane region" description="Helical" evidence="6">
    <location>
        <begin position="6"/>
        <end position="24"/>
    </location>
</feature>
<organism evidence="8 9">
    <name type="scientific">Candidatus Enterocloster excrementigallinarum</name>
    <dbReference type="NCBI Taxonomy" id="2838558"/>
    <lineage>
        <taxon>Bacteria</taxon>
        <taxon>Bacillati</taxon>
        <taxon>Bacillota</taxon>
        <taxon>Clostridia</taxon>
        <taxon>Lachnospirales</taxon>
        <taxon>Lachnospiraceae</taxon>
        <taxon>Enterocloster</taxon>
    </lineage>
</organism>